<comment type="catalytic activity">
    <reaction evidence="3 4">
        <text>[thioredoxin]-disulfide + L-methionine + H2O = L-methionine (S)-S-oxide + [thioredoxin]-dithiol</text>
        <dbReference type="Rhea" id="RHEA:19993"/>
        <dbReference type="Rhea" id="RHEA-COMP:10698"/>
        <dbReference type="Rhea" id="RHEA-COMP:10700"/>
        <dbReference type="ChEBI" id="CHEBI:15377"/>
        <dbReference type="ChEBI" id="CHEBI:29950"/>
        <dbReference type="ChEBI" id="CHEBI:50058"/>
        <dbReference type="ChEBI" id="CHEBI:57844"/>
        <dbReference type="ChEBI" id="CHEBI:58772"/>
        <dbReference type="EC" id="1.8.4.11"/>
    </reaction>
</comment>
<dbReference type="InterPro" id="IPR036509">
    <property type="entry name" value="Met_Sox_Rdtase_MsrA_sf"/>
</dbReference>
<comment type="caution">
    <text evidence="6">The sequence shown here is derived from an EMBL/GenBank/DDBJ whole genome shotgun (WGS) entry which is preliminary data.</text>
</comment>
<sequence>MGKISQEIAVLAGGCFWCTEAVFQHVEGVEEVISGYTGGNIKNPAYREITTGRTGHAEAIKLIFDPAIITFKELLEIFFTTHDPTTLNQQGADKGTQYRSAIFYTNEIQQTTANTVIETLNNQNVFESQIVTQVTELGPFYKAEEYHQNYYNQNSSQGYCQFVINPKLSKLQEKFKTKLKKEIQK</sequence>
<dbReference type="NCBIfam" id="TIGR00401">
    <property type="entry name" value="msrA"/>
    <property type="match status" value="1"/>
</dbReference>
<protein>
    <recommendedName>
        <fullName evidence="4">Peptide methionine sulfoxide reductase MsrA</fullName>
        <shortName evidence="4">Protein-methionine-S-oxide reductase</shortName>
        <ecNumber evidence="4">1.8.4.11</ecNumber>
    </recommendedName>
    <alternativeName>
        <fullName evidence="4">Peptide-methionine (S)-S-oxide reductase</fullName>
        <shortName evidence="4">Peptide Met(O) reductase</shortName>
    </alternativeName>
</protein>
<dbReference type="HAMAP" id="MF_01401">
    <property type="entry name" value="MsrA"/>
    <property type="match status" value="1"/>
</dbReference>
<dbReference type="AlphaFoldDB" id="A0A163CNF3"/>
<comment type="catalytic activity">
    <reaction evidence="2 4">
        <text>L-methionyl-[protein] + [thioredoxin]-disulfide + H2O = L-methionyl-(S)-S-oxide-[protein] + [thioredoxin]-dithiol</text>
        <dbReference type="Rhea" id="RHEA:14217"/>
        <dbReference type="Rhea" id="RHEA-COMP:10698"/>
        <dbReference type="Rhea" id="RHEA-COMP:10700"/>
        <dbReference type="Rhea" id="RHEA-COMP:12313"/>
        <dbReference type="Rhea" id="RHEA-COMP:12315"/>
        <dbReference type="ChEBI" id="CHEBI:15377"/>
        <dbReference type="ChEBI" id="CHEBI:16044"/>
        <dbReference type="ChEBI" id="CHEBI:29950"/>
        <dbReference type="ChEBI" id="CHEBI:44120"/>
        <dbReference type="ChEBI" id="CHEBI:50058"/>
        <dbReference type="EC" id="1.8.4.11"/>
    </reaction>
</comment>
<organism evidence="6 7">
    <name type="scientific">Aquimarina aggregata</name>
    <dbReference type="NCBI Taxonomy" id="1642818"/>
    <lineage>
        <taxon>Bacteria</taxon>
        <taxon>Pseudomonadati</taxon>
        <taxon>Bacteroidota</taxon>
        <taxon>Flavobacteriia</taxon>
        <taxon>Flavobacteriales</taxon>
        <taxon>Flavobacteriaceae</taxon>
        <taxon>Aquimarina</taxon>
    </lineage>
</organism>
<dbReference type="EMBL" id="LQRT01000002">
    <property type="protein sequence ID" value="KZS42595.1"/>
    <property type="molecule type" value="Genomic_DNA"/>
</dbReference>
<accession>A0A163CNF3</accession>
<evidence type="ECO:0000259" key="5">
    <source>
        <dbReference type="Pfam" id="PF01625"/>
    </source>
</evidence>
<evidence type="ECO:0000256" key="1">
    <source>
        <dbReference type="ARBA" id="ARBA00023002"/>
    </source>
</evidence>
<evidence type="ECO:0000256" key="4">
    <source>
        <dbReference type="HAMAP-Rule" id="MF_01401"/>
    </source>
</evidence>
<dbReference type="EC" id="1.8.4.11" evidence="4"/>
<dbReference type="GO" id="GO:0008113">
    <property type="term" value="F:peptide-methionine (S)-S-oxide reductase activity"/>
    <property type="evidence" value="ECO:0007669"/>
    <property type="project" value="UniProtKB-UniRule"/>
</dbReference>
<dbReference type="RefSeq" id="WP_066310614.1">
    <property type="nucleotide sequence ID" value="NZ_LQRT01000002.1"/>
</dbReference>
<evidence type="ECO:0000313" key="6">
    <source>
        <dbReference type="EMBL" id="KZS42595.1"/>
    </source>
</evidence>
<dbReference type="Proteomes" id="UP000076715">
    <property type="component" value="Unassembled WGS sequence"/>
</dbReference>
<name>A0A163CNF3_9FLAO</name>
<evidence type="ECO:0000256" key="2">
    <source>
        <dbReference type="ARBA" id="ARBA00047806"/>
    </source>
</evidence>
<evidence type="ECO:0000313" key="7">
    <source>
        <dbReference type="Proteomes" id="UP000076715"/>
    </source>
</evidence>
<dbReference type="InterPro" id="IPR002569">
    <property type="entry name" value="Met_Sox_Rdtase_MsrA_dom"/>
</dbReference>
<comment type="function">
    <text evidence="4">Has an important function as a repair enzyme for proteins that have been inactivated by oxidation. Catalyzes the reversible oxidation-reduction of methionine sulfoxide in proteins to methionine.</text>
</comment>
<dbReference type="STRING" id="1642818.AWE51_03885"/>
<dbReference type="PANTHER" id="PTHR43774">
    <property type="entry name" value="PEPTIDE METHIONINE SULFOXIDE REDUCTASE"/>
    <property type="match status" value="1"/>
</dbReference>
<dbReference type="Pfam" id="PF01625">
    <property type="entry name" value="PMSR"/>
    <property type="match status" value="1"/>
</dbReference>
<reference evidence="6 7" key="1">
    <citation type="submission" date="2016-01" db="EMBL/GenBank/DDBJ databases">
        <title>The draft genome sequence of Aquimarina sp. RZW4-3-2.</title>
        <authorList>
            <person name="Wang Y."/>
        </authorList>
    </citation>
    <scope>NUCLEOTIDE SEQUENCE [LARGE SCALE GENOMIC DNA]</scope>
    <source>
        <strain evidence="6 7">RZW4-3-2</strain>
    </source>
</reference>
<feature type="active site" evidence="4">
    <location>
        <position position="15"/>
    </location>
</feature>
<gene>
    <name evidence="4" type="primary">msrA</name>
    <name evidence="6" type="ORF">AWE51_03885</name>
</gene>
<comment type="similarity">
    <text evidence="4">Belongs to the MsrA Met sulfoxide reductase family.</text>
</comment>
<dbReference type="Gene3D" id="3.30.1060.10">
    <property type="entry name" value="Peptide methionine sulphoxide reductase MsrA"/>
    <property type="match status" value="1"/>
</dbReference>
<dbReference type="GO" id="GO:0033744">
    <property type="term" value="F:L-methionine:thioredoxin-disulfide S-oxidoreductase activity"/>
    <property type="evidence" value="ECO:0007669"/>
    <property type="project" value="RHEA"/>
</dbReference>
<proteinExistence type="inferred from homology"/>
<evidence type="ECO:0000256" key="3">
    <source>
        <dbReference type="ARBA" id="ARBA00048782"/>
    </source>
</evidence>
<keyword evidence="1 4" id="KW-0560">Oxidoreductase</keyword>
<feature type="domain" description="Peptide methionine sulphoxide reductase MsrA" evidence="5">
    <location>
        <begin position="9"/>
        <end position="161"/>
    </location>
</feature>
<dbReference type="SUPFAM" id="SSF55068">
    <property type="entry name" value="Peptide methionine sulfoxide reductase"/>
    <property type="match status" value="1"/>
</dbReference>
<dbReference type="PANTHER" id="PTHR43774:SF1">
    <property type="entry name" value="PEPTIDE METHIONINE SULFOXIDE REDUCTASE MSRA 2"/>
    <property type="match status" value="1"/>
</dbReference>
<dbReference type="OrthoDB" id="4174719at2"/>
<keyword evidence="7" id="KW-1185">Reference proteome</keyword>